<sequence>MAEISTIRSLLEKRICWIGNVSQRGETRKVSIDFDSLLGAVLSGAIPNISKYFERAKTREDCVNIILKYLIQTKDVSSSHFPTILQKSEAPNYHFSDYKFTTDDSSKMDMLYWLLKFYYVELFRERRRVIVGVRTEDEIVENIIRDFRRIGSRFDFELNRGRIDKTILDKEITFYIPPSPSSMYFTLLSLLCAILQTAILQTFEYIYTDSRTSLNLDFEALVLSNAGGKKWSTVYHPIINLTRIYNTFFRSEELTENGKSKFIVFLESLLPPRLTNQNIVDSYYAQLSSLAFSILLEGYLNVHKLSQVISEKISLELRAKRENQNYKLGNIYYLEHVHTKFFGGGGMSEDFGKLRKQMMAIASNIGELAKKGDTQRSLLKRIILDLKSEETPVTFAEKLVSYLPRLEREGIKVTLPQELISLPVREFFITKNEFIVILWNKYVGGGGTK</sequence>
<gene>
    <name evidence="1" type="ORF">ENG63_03420</name>
</gene>
<organism evidence="1">
    <name type="scientific">Desulfofervidus auxilii</name>
    <dbReference type="NCBI Taxonomy" id="1621989"/>
    <lineage>
        <taxon>Bacteria</taxon>
        <taxon>Pseudomonadati</taxon>
        <taxon>Thermodesulfobacteriota</taxon>
        <taxon>Candidatus Desulfofervidia</taxon>
        <taxon>Candidatus Desulfofervidales</taxon>
        <taxon>Candidatus Desulfofervidaceae</taxon>
        <taxon>Candidatus Desulfofervidus</taxon>
    </lineage>
</organism>
<dbReference type="AlphaFoldDB" id="A0A7C0U237"/>
<dbReference type="Proteomes" id="UP000886289">
    <property type="component" value="Unassembled WGS sequence"/>
</dbReference>
<protein>
    <submittedName>
        <fullName evidence="1">Uncharacterized protein</fullName>
    </submittedName>
</protein>
<name>A0A7C0U237_DESA2</name>
<comment type="caution">
    <text evidence="1">The sequence shown here is derived from an EMBL/GenBank/DDBJ whole genome shotgun (WGS) entry which is preliminary data.</text>
</comment>
<reference evidence="1" key="1">
    <citation type="journal article" date="2020" name="mSystems">
        <title>Genome- and Community-Level Interaction Insights into Carbon Utilization and Element Cycling Functions of Hydrothermarchaeota in Hydrothermal Sediment.</title>
        <authorList>
            <person name="Zhou Z."/>
            <person name="Liu Y."/>
            <person name="Xu W."/>
            <person name="Pan J."/>
            <person name="Luo Z.H."/>
            <person name="Li M."/>
        </authorList>
    </citation>
    <scope>NUCLEOTIDE SEQUENCE [LARGE SCALE GENOMIC DNA]</scope>
    <source>
        <strain evidence="1">HyVt-233</strain>
    </source>
</reference>
<evidence type="ECO:0000313" key="1">
    <source>
        <dbReference type="EMBL" id="HDD43896.1"/>
    </source>
</evidence>
<accession>A0A7C0U237</accession>
<dbReference type="EMBL" id="DRBS01000132">
    <property type="protein sequence ID" value="HDD43896.1"/>
    <property type="molecule type" value="Genomic_DNA"/>
</dbReference>
<proteinExistence type="predicted"/>